<reference evidence="1" key="2">
    <citation type="submission" date="2023-01" db="EMBL/GenBank/DDBJ databases">
        <title>Draft genome sequence of Algimonas porphyrae strain NBRC 108216.</title>
        <authorList>
            <person name="Sun Q."/>
            <person name="Mori K."/>
        </authorList>
    </citation>
    <scope>NUCLEOTIDE SEQUENCE</scope>
    <source>
        <strain evidence="1">NBRC 108216</strain>
    </source>
</reference>
<evidence type="ECO:0000313" key="1">
    <source>
        <dbReference type="EMBL" id="GLQ21451.1"/>
    </source>
</evidence>
<name>A0ABQ5V1U9_9PROT</name>
<keyword evidence="2" id="KW-1185">Reference proteome</keyword>
<sequence length="189" mass="20276">MNTVVKLNVPPFEPASPTSLSALRRPLVDQAQPGCDAHCQPCASCEAKQADAIAEARKLSQDTALRLSQLVEDALVKQLARIEAEQVALVTTVLTTVLPHLADATLRSLLADEIATLSDGSRGTTFILVKHPDLDLGPLADDARLSIACDDALTLHHVELRREGGTTHINPQPLIDACLARLNVQNSRD</sequence>
<proteinExistence type="predicted"/>
<protein>
    <recommendedName>
        <fullName evidence="3">Flagellar assembly protein FliH/Type III secretion system HrpE domain-containing protein</fullName>
    </recommendedName>
</protein>
<dbReference type="RefSeq" id="WP_284373014.1">
    <property type="nucleotide sequence ID" value="NZ_BSNJ01000005.1"/>
</dbReference>
<evidence type="ECO:0000313" key="2">
    <source>
        <dbReference type="Proteomes" id="UP001161390"/>
    </source>
</evidence>
<comment type="caution">
    <text evidence="1">The sequence shown here is derived from an EMBL/GenBank/DDBJ whole genome shotgun (WGS) entry which is preliminary data.</text>
</comment>
<organism evidence="1 2">
    <name type="scientific">Algimonas porphyrae</name>
    <dbReference type="NCBI Taxonomy" id="1128113"/>
    <lineage>
        <taxon>Bacteria</taxon>
        <taxon>Pseudomonadati</taxon>
        <taxon>Pseudomonadota</taxon>
        <taxon>Alphaproteobacteria</taxon>
        <taxon>Maricaulales</taxon>
        <taxon>Robiginitomaculaceae</taxon>
        <taxon>Algimonas</taxon>
    </lineage>
</organism>
<gene>
    <name evidence="1" type="ORF">GCM10007854_24060</name>
</gene>
<evidence type="ECO:0008006" key="3">
    <source>
        <dbReference type="Google" id="ProtNLM"/>
    </source>
</evidence>
<reference evidence="1" key="1">
    <citation type="journal article" date="2014" name="Int. J. Syst. Evol. Microbiol.">
        <title>Complete genome of a new Firmicutes species belonging to the dominant human colonic microbiota ('Ruminococcus bicirculans') reveals two chromosomes and a selective capacity to utilize plant glucans.</title>
        <authorList>
            <consortium name="NISC Comparative Sequencing Program"/>
            <person name="Wegmann U."/>
            <person name="Louis P."/>
            <person name="Goesmann A."/>
            <person name="Henrissat B."/>
            <person name="Duncan S.H."/>
            <person name="Flint H.J."/>
        </authorList>
    </citation>
    <scope>NUCLEOTIDE SEQUENCE</scope>
    <source>
        <strain evidence="1">NBRC 108216</strain>
    </source>
</reference>
<dbReference type="EMBL" id="BSNJ01000005">
    <property type="protein sequence ID" value="GLQ21451.1"/>
    <property type="molecule type" value="Genomic_DNA"/>
</dbReference>
<accession>A0ABQ5V1U9</accession>
<dbReference type="Proteomes" id="UP001161390">
    <property type="component" value="Unassembled WGS sequence"/>
</dbReference>